<dbReference type="AlphaFoldDB" id="A0A1E5VYQ9"/>
<dbReference type="STRING" id="888268.A0A1E5VYQ9"/>
<dbReference type="Proteomes" id="UP000095767">
    <property type="component" value="Unassembled WGS sequence"/>
</dbReference>
<protein>
    <submittedName>
        <fullName evidence="1">Uncharacterized protein</fullName>
    </submittedName>
</protein>
<proteinExistence type="predicted"/>
<sequence length="65" mass="7107">AGSQPRLSLPFGHQGVAAAVNPHEEPLGCKISPSINYSTRKQNQNLECQSGDVSFTITNHFYCPY</sequence>
<feature type="non-terminal residue" evidence="1">
    <location>
        <position position="1"/>
    </location>
</feature>
<name>A0A1E5VYQ9_9POAL</name>
<reference evidence="1 2" key="1">
    <citation type="submission" date="2016-09" db="EMBL/GenBank/DDBJ databases">
        <title>The draft genome of Dichanthelium oligosanthes: A C3 panicoid grass species.</title>
        <authorList>
            <person name="Studer A.J."/>
            <person name="Schnable J.C."/>
            <person name="Brutnell T.P."/>
        </authorList>
    </citation>
    <scope>NUCLEOTIDE SEQUENCE [LARGE SCALE GENOMIC DNA]</scope>
    <source>
        <strain evidence="2">cv. Kellogg 1175</strain>
        <tissue evidence="1">Leaf</tissue>
    </source>
</reference>
<evidence type="ECO:0000313" key="1">
    <source>
        <dbReference type="EMBL" id="OEL30271.1"/>
    </source>
</evidence>
<dbReference type="EMBL" id="LWDX02025963">
    <property type="protein sequence ID" value="OEL30271.1"/>
    <property type="molecule type" value="Genomic_DNA"/>
</dbReference>
<organism evidence="1 2">
    <name type="scientific">Dichanthelium oligosanthes</name>
    <dbReference type="NCBI Taxonomy" id="888268"/>
    <lineage>
        <taxon>Eukaryota</taxon>
        <taxon>Viridiplantae</taxon>
        <taxon>Streptophyta</taxon>
        <taxon>Embryophyta</taxon>
        <taxon>Tracheophyta</taxon>
        <taxon>Spermatophyta</taxon>
        <taxon>Magnoliopsida</taxon>
        <taxon>Liliopsida</taxon>
        <taxon>Poales</taxon>
        <taxon>Poaceae</taxon>
        <taxon>PACMAD clade</taxon>
        <taxon>Panicoideae</taxon>
        <taxon>Panicodae</taxon>
        <taxon>Paniceae</taxon>
        <taxon>Dichantheliinae</taxon>
        <taxon>Dichanthelium</taxon>
    </lineage>
</organism>
<comment type="caution">
    <text evidence="1">The sequence shown here is derived from an EMBL/GenBank/DDBJ whole genome shotgun (WGS) entry which is preliminary data.</text>
</comment>
<accession>A0A1E5VYQ9</accession>
<gene>
    <name evidence="1" type="ORF">BAE44_0008711</name>
</gene>
<evidence type="ECO:0000313" key="2">
    <source>
        <dbReference type="Proteomes" id="UP000095767"/>
    </source>
</evidence>
<keyword evidence="2" id="KW-1185">Reference proteome</keyword>